<evidence type="ECO:0000313" key="3">
    <source>
        <dbReference type="Proteomes" id="UP000314294"/>
    </source>
</evidence>
<gene>
    <name evidence="2" type="ORF">EYF80_046711</name>
</gene>
<sequence length="243" mass="26645">MDGKGLASFALACGRGTQSMGNGEESQNKYSNPEERSQTESNAGTRAILSNLFPQRDGADCSGLQSVAVSAVDDSPLIHLASGSWTLNSGLKRSSTTTWNLHLHLNVCLLDSLPVYLPPFQTCCLGLLTHASSLLRDITDLILRNPFHVPLRRTPPTQVLQSKKHGGATKVKAAAGGDAVIHSEDHVIVVSQAAWRTTVAFKLSKMRKGSRKSYKCRKPCLLYEELELGTWQMMDIRLRMRLN</sequence>
<protein>
    <submittedName>
        <fullName evidence="2">Uncharacterized protein</fullName>
    </submittedName>
</protein>
<feature type="region of interest" description="Disordered" evidence="1">
    <location>
        <begin position="15"/>
        <end position="42"/>
    </location>
</feature>
<evidence type="ECO:0000256" key="1">
    <source>
        <dbReference type="SAM" id="MobiDB-lite"/>
    </source>
</evidence>
<feature type="compositionally biased region" description="Polar residues" evidence="1">
    <location>
        <begin position="16"/>
        <end position="31"/>
    </location>
</feature>
<comment type="caution">
    <text evidence="2">The sequence shown here is derived from an EMBL/GenBank/DDBJ whole genome shotgun (WGS) entry which is preliminary data.</text>
</comment>
<organism evidence="2 3">
    <name type="scientific">Liparis tanakae</name>
    <name type="common">Tanaka's snailfish</name>
    <dbReference type="NCBI Taxonomy" id="230148"/>
    <lineage>
        <taxon>Eukaryota</taxon>
        <taxon>Metazoa</taxon>
        <taxon>Chordata</taxon>
        <taxon>Craniata</taxon>
        <taxon>Vertebrata</taxon>
        <taxon>Euteleostomi</taxon>
        <taxon>Actinopterygii</taxon>
        <taxon>Neopterygii</taxon>
        <taxon>Teleostei</taxon>
        <taxon>Neoteleostei</taxon>
        <taxon>Acanthomorphata</taxon>
        <taxon>Eupercaria</taxon>
        <taxon>Perciformes</taxon>
        <taxon>Cottioidei</taxon>
        <taxon>Cottales</taxon>
        <taxon>Liparidae</taxon>
        <taxon>Liparis</taxon>
    </lineage>
</organism>
<accession>A0A4Z2FRU3</accession>
<name>A0A4Z2FRU3_9TELE</name>
<reference evidence="2 3" key="1">
    <citation type="submission" date="2019-03" db="EMBL/GenBank/DDBJ databases">
        <title>First draft genome of Liparis tanakae, snailfish: a comprehensive survey of snailfish specific genes.</title>
        <authorList>
            <person name="Kim W."/>
            <person name="Song I."/>
            <person name="Jeong J.-H."/>
            <person name="Kim D."/>
            <person name="Kim S."/>
            <person name="Ryu S."/>
            <person name="Song J.Y."/>
            <person name="Lee S.K."/>
        </authorList>
    </citation>
    <scope>NUCLEOTIDE SEQUENCE [LARGE SCALE GENOMIC DNA]</scope>
    <source>
        <tissue evidence="2">Muscle</tissue>
    </source>
</reference>
<keyword evidence="3" id="KW-1185">Reference proteome</keyword>
<dbReference type="EMBL" id="SRLO01000990">
    <property type="protein sequence ID" value="TNN43102.1"/>
    <property type="molecule type" value="Genomic_DNA"/>
</dbReference>
<dbReference type="Proteomes" id="UP000314294">
    <property type="component" value="Unassembled WGS sequence"/>
</dbReference>
<evidence type="ECO:0000313" key="2">
    <source>
        <dbReference type="EMBL" id="TNN43102.1"/>
    </source>
</evidence>
<proteinExistence type="predicted"/>
<dbReference type="AlphaFoldDB" id="A0A4Z2FRU3"/>